<proteinExistence type="predicted"/>
<dbReference type="AlphaFoldDB" id="A0A2T4DSL8"/>
<dbReference type="Proteomes" id="UP000240608">
    <property type="component" value="Unassembled WGS sequence"/>
</dbReference>
<dbReference type="GO" id="GO:0008830">
    <property type="term" value="F:dTDP-4-dehydrorhamnose 3,5-epimerase activity"/>
    <property type="evidence" value="ECO:0007669"/>
    <property type="project" value="UniProtKB-EC"/>
</dbReference>
<reference evidence="8 9" key="1">
    <citation type="submission" date="2018-03" db="EMBL/GenBank/DDBJ databases">
        <title>Cross-interface Injection: A General Nanoliter Liquid Handling Method Applied to Single Cells Genome Amplification Automated Nanoliter Liquid Handling Applied to Single Cell Multiple Displacement Amplification.</title>
        <authorList>
            <person name="Yun J."/>
            <person name="Xu P."/>
            <person name="Xu J."/>
            <person name="Dai X."/>
            <person name="Wang Y."/>
            <person name="Zheng X."/>
            <person name="Cao C."/>
            <person name="Yi Q."/>
            <person name="Zhu Y."/>
            <person name="Wang L."/>
            <person name="Dong Z."/>
            <person name="Huang Y."/>
            <person name="Huang L."/>
            <person name="Du W."/>
        </authorList>
    </citation>
    <scope>NUCLEOTIDE SEQUENCE [LARGE SCALE GENOMIC DNA]</scope>
    <source>
        <strain evidence="8 9">Z-D1-2</strain>
    </source>
</reference>
<organism evidence="8 9">
    <name type="scientific">Marivirga lumbricoides</name>
    <dbReference type="NCBI Taxonomy" id="1046115"/>
    <lineage>
        <taxon>Bacteria</taxon>
        <taxon>Pseudomonadati</taxon>
        <taxon>Bacteroidota</taxon>
        <taxon>Cytophagia</taxon>
        <taxon>Cytophagales</taxon>
        <taxon>Marivirgaceae</taxon>
        <taxon>Marivirga</taxon>
    </lineage>
</organism>
<evidence type="ECO:0000256" key="4">
    <source>
        <dbReference type="ARBA" id="ARBA00019595"/>
    </source>
</evidence>
<comment type="caution">
    <text evidence="8">The sequence shown here is derived from an EMBL/GenBank/DDBJ whole genome shotgun (WGS) entry which is preliminary data.</text>
</comment>
<dbReference type="EMBL" id="PYVU01000035">
    <property type="protein sequence ID" value="PTB96819.1"/>
    <property type="molecule type" value="Genomic_DNA"/>
</dbReference>
<dbReference type="InterPro" id="IPR000888">
    <property type="entry name" value="RmlC-like"/>
</dbReference>
<feature type="non-terminal residue" evidence="8">
    <location>
        <position position="1"/>
    </location>
</feature>
<evidence type="ECO:0000256" key="6">
    <source>
        <dbReference type="ARBA" id="ARBA00031424"/>
    </source>
</evidence>
<evidence type="ECO:0000256" key="5">
    <source>
        <dbReference type="ARBA" id="ARBA00029758"/>
    </source>
</evidence>
<evidence type="ECO:0000256" key="1">
    <source>
        <dbReference type="ARBA" id="ARBA00001298"/>
    </source>
</evidence>
<evidence type="ECO:0000256" key="3">
    <source>
        <dbReference type="ARBA" id="ARBA00012098"/>
    </source>
</evidence>
<comment type="catalytic activity">
    <reaction evidence="1">
        <text>dTDP-4-dehydro-6-deoxy-alpha-D-glucose = dTDP-4-dehydro-beta-L-rhamnose</text>
        <dbReference type="Rhea" id="RHEA:16969"/>
        <dbReference type="ChEBI" id="CHEBI:57649"/>
        <dbReference type="ChEBI" id="CHEBI:62830"/>
        <dbReference type="EC" id="5.1.3.13"/>
    </reaction>
</comment>
<dbReference type="InterPro" id="IPR011051">
    <property type="entry name" value="RmlC_Cupin_sf"/>
</dbReference>
<evidence type="ECO:0000256" key="2">
    <source>
        <dbReference type="ARBA" id="ARBA00001997"/>
    </source>
</evidence>
<dbReference type="EC" id="5.1.3.13" evidence="3"/>
<sequence length="48" mass="5581">KCDNYYNKGAEGGIIYNEKELDIDWIISEPEINVSEKDLNLNNLQSDY</sequence>
<comment type="function">
    <text evidence="2">Catalyzes the epimerization of the C3' and C5'positions of dTDP-6-deoxy-D-xylo-4-hexulose, forming dTDP-6-deoxy-L-lyxo-4-hexulose.</text>
</comment>
<accession>A0A2T4DSL8</accession>
<protein>
    <recommendedName>
        <fullName evidence="4">dTDP-4-dehydrorhamnose 3,5-epimerase</fullName>
        <ecNumber evidence="3">5.1.3.13</ecNumber>
    </recommendedName>
    <alternativeName>
        <fullName evidence="6">Thymidine diphospho-4-keto-rhamnose 3,5-epimerase</fullName>
    </alternativeName>
    <alternativeName>
        <fullName evidence="5">dTDP-4-keto-6-deoxyglucose 3,5-epimerase</fullName>
    </alternativeName>
    <alternativeName>
        <fullName evidence="7">dTDP-6-deoxy-D-xylo-4-hexulose 3,5-epimerase</fullName>
    </alternativeName>
</protein>
<gene>
    <name evidence="8" type="ORF">C9994_05755</name>
</gene>
<dbReference type="Pfam" id="PF00908">
    <property type="entry name" value="dTDP_sugar_isom"/>
    <property type="match status" value="1"/>
</dbReference>
<evidence type="ECO:0000313" key="9">
    <source>
        <dbReference type="Proteomes" id="UP000240608"/>
    </source>
</evidence>
<evidence type="ECO:0000256" key="7">
    <source>
        <dbReference type="ARBA" id="ARBA00033311"/>
    </source>
</evidence>
<evidence type="ECO:0000313" key="8">
    <source>
        <dbReference type="EMBL" id="PTB96819.1"/>
    </source>
</evidence>
<dbReference type="SUPFAM" id="SSF51182">
    <property type="entry name" value="RmlC-like cupins"/>
    <property type="match status" value="1"/>
</dbReference>
<name>A0A2T4DSL8_9BACT</name>
<dbReference type="Gene3D" id="2.60.120.10">
    <property type="entry name" value="Jelly Rolls"/>
    <property type="match status" value="1"/>
</dbReference>
<dbReference type="InterPro" id="IPR014710">
    <property type="entry name" value="RmlC-like_jellyroll"/>
</dbReference>